<dbReference type="SUPFAM" id="SSF57603">
    <property type="entry name" value="FnI-like domain"/>
    <property type="match status" value="1"/>
</dbReference>
<dbReference type="Gene3D" id="6.20.200.20">
    <property type="match status" value="1"/>
</dbReference>
<dbReference type="Proteomes" id="UP000075886">
    <property type="component" value="Unassembled WGS sequence"/>
</dbReference>
<dbReference type="VEuPathDB" id="VectorBase:AFAF019213"/>
<evidence type="ECO:0000313" key="5">
    <source>
        <dbReference type="Proteomes" id="UP000075886"/>
    </source>
</evidence>
<evidence type="ECO:0000256" key="2">
    <source>
        <dbReference type="ARBA" id="ARBA00022525"/>
    </source>
</evidence>
<dbReference type="InterPro" id="IPR052424">
    <property type="entry name" value="Kielin_Chordin-BMP_Reg"/>
</dbReference>
<reference evidence="5" key="1">
    <citation type="submission" date="2014-01" db="EMBL/GenBank/DDBJ databases">
        <title>The Genome Sequence of Anopheles farauti FAR1 (V2).</title>
        <authorList>
            <consortium name="The Broad Institute Genomics Platform"/>
            <person name="Neafsey D.E."/>
            <person name="Besansky N."/>
            <person name="Howell P."/>
            <person name="Walton C."/>
            <person name="Young S.K."/>
            <person name="Zeng Q."/>
            <person name="Gargeya S."/>
            <person name="Fitzgerald M."/>
            <person name="Haas B."/>
            <person name="Abouelleil A."/>
            <person name="Allen A.W."/>
            <person name="Alvarado L."/>
            <person name="Arachchi H.M."/>
            <person name="Berlin A.M."/>
            <person name="Chapman S.B."/>
            <person name="Gainer-Dewar J."/>
            <person name="Goldberg J."/>
            <person name="Griggs A."/>
            <person name="Gujja S."/>
            <person name="Hansen M."/>
            <person name="Howarth C."/>
            <person name="Imamovic A."/>
            <person name="Ireland A."/>
            <person name="Larimer J."/>
            <person name="McCowan C."/>
            <person name="Murphy C."/>
            <person name="Pearson M."/>
            <person name="Poon T.W."/>
            <person name="Priest M."/>
            <person name="Roberts A."/>
            <person name="Saif S."/>
            <person name="Shea T."/>
            <person name="Sisk P."/>
            <person name="Sykes S."/>
            <person name="Wortman J."/>
            <person name="Nusbaum C."/>
            <person name="Birren B."/>
        </authorList>
    </citation>
    <scope>NUCLEOTIDE SEQUENCE [LARGE SCALE GENOMIC DNA]</scope>
    <source>
        <strain evidence="5">FAR1</strain>
    </source>
</reference>
<evidence type="ECO:0008006" key="6">
    <source>
        <dbReference type="Google" id="ProtNLM"/>
    </source>
</evidence>
<name>A0A182QY52_9DIPT</name>
<reference evidence="4" key="2">
    <citation type="submission" date="2020-05" db="UniProtKB">
        <authorList>
            <consortium name="EnsemblMetazoa"/>
        </authorList>
    </citation>
    <scope>IDENTIFICATION</scope>
    <source>
        <strain evidence="4">FAR1</strain>
    </source>
</reference>
<dbReference type="GO" id="GO:0005576">
    <property type="term" value="C:extracellular region"/>
    <property type="evidence" value="ECO:0007669"/>
    <property type="project" value="UniProtKB-SubCell"/>
</dbReference>
<keyword evidence="3" id="KW-0732">Signal</keyword>
<evidence type="ECO:0000256" key="3">
    <source>
        <dbReference type="ARBA" id="ARBA00022729"/>
    </source>
</evidence>
<organism evidence="4 5">
    <name type="scientific">Anopheles farauti</name>
    <dbReference type="NCBI Taxonomy" id="69004"/>
    <lineage>
        <taxon>Eukaryota</taxon>
        <taxon>Metazoa</taxon>
        <taxon>Ecdysozoa</taxon>
        <taxon>Arthropoda</taxon>
        <taxon>Hexapoda</taxon>
        <taxon>Insecta</taxon>
        <taxon>Pterygota</taxon>
        <taxon>Neoptera</taxon>
        <taxon>Endopterygota</taxon>
        <taxon>Diptera</taxon>
        <taxon>Nematocera</taxon>
        <taxon>Culicoidea</taxon>
        <taxon>Culicidae</taxon>
        <taxon>Anophelinae</taxon>
        <taxon>Anopheles</taxon>
    </lineage>
</organism>
<dbReference type="STRING" id="69004.A0A182QY52"/>
<evidence type="ECO:0000256" key="1">
    <source>
        <dbReference type="ARBA" id="ARBA00004613"/>
    </source>
</evidence>
<evidence type="ECO:0000313" key="4">
    <source>
        <dbReference type="EnsemblMetazoa" id="AFAF019213-PA"/>
    </source>
</evidence>
<dbReference type="EnsemblMetazoa" id="AFAF019213-RA">
    <property type="protein sequence ID" value="AFAF019213-PA"/>
    <property type="gene ID" value="AFAF019213"/>
</dbReference>
<sequence>MTPQRPPMTTTTQPCGQRTVETIATVPRRTINFQRDTAHGAVYGALERSLRPAETETTMHPSLASRNGRILLGAMVILAVSMRQATASASLSGYREPCTNEGEEVRISMPCFKCICKSPSLFLASDRERTPECLDRCVLAPCRALELNISWPTPTDHADGYVSLLKRNGEMLNCHRCYERKHRTRTWMDGWDAPPAVSRLNGFVECEQESCPAVDDCYFYKKKGPDECCDKCIGCLYEGRYIDSGHEWTDPEDPCMHYKCVSGVVTRSEMKCYAPCSDPSPPRKGQCCPTCLVRNRRTGRVVGGKFSPARGNVSGSKINTSRTCARLIK</sequence>
<keyword evidence="2" id="KW-0964">Secreted</keyword>
<dbReference type="GO" id="GO:0036122">
    <property type="term" value="F:BMP binding"/>
    <property type="evidence" value="ECO:0007669"/>
    <property type="project" value="TreeGrafter"/>
</dbReference>
<accession>A0A182QY52</accession>
<protein>
    <recommendedName>
        <fullName evidence="6">VWFC domain-containing protein</fullName>
    </recommendedName>
</protein>
<dbReference type="AlphaFoldDB" id="A0A182QY52"/>
<proteinExistence type="predicted"/>
<comment type="subcellular location">
    <subcellularLocation>
        <location evidence="1">Secreted</location>
    </subcellularLocation>
</comment>
<dbReference type="PANTHER" id="PTHR46698">
    <property type="entry name" value="CROSSVEINLESS 2"/>
    <property type="match status" value="1"/>
</dbReference>
<dbReference type="EMBL" id="AXCN02000497">
    <property type="status" value="NOT_ANNOTATED_CDS"/>
    <property type="molecule type" value="Genomic_DNA"/>
</dbReference>
<dbReference type="PANTHER" id="PTHR46698:SF4">
    <property type="entry name" value="CROSSVEINLESS 2"/>
    <property type="match status" value="1"/>
</dbReference>
<dbReference type="GO" id="GO:0030513">
    <property type="term" value="P:positive regulation of BMP signaling pathway"/>
    <property type="evidence" value="ECO:0007669"/>
    <property type="project" value="TreeGrafter"/>
</dbReference>
<keyword evidence="5" id="KW-1185">Reference proteome</keyword>